<sequence length="64" mass="6882">MKRRKLICAVTLMVLLLNMSMMVFAAGDAGSTRPDSIPLPIENEENQAPIVSYCAGDAGTTRPD</sequence>
<comment type="caution">
    <text evidence="2">The sequence shown here is derived from an EMBL/GenBank/DDBJ whole genome shotgun (WGS) entry which is preliminary data.</text>
</comment>
<keyword evidence="1" id="KW-0732">Signal</keyword>
<organism evidence="2 3">
    <name type="scientific">Tissierella pigra</name>
    <dbReference type="NCBI Taxonomy" id="2607614"/>
    <lineage>
        <taxon>Bacteria</taxon>
        <taxon>Bacillati</taxon>
        <taxon>Bacillota</taxon>
        <taxon>Tissierellia</taxon>
        <taxon>Tissierellales</taxon>
        <taxon>Tissierellaceae</taxon>
        <taxon>Tissierella</taxon>
    </lineage>
</organism>
<evidence type="ECO:0008006" key="4">
    <source>
        <dbReference type="Google" id="ProtNLM"/>
    </source>
</evidence>
<accession>A0A6N7XMR4</accession>
<dbReference type="RefSeq" id="WP_154440743.1">
    <property type="nucleotide sequence ID" value="NZ_VUNQ01000024.1"/>
</dbReference>
<dbReference type="AlphaFoldDB" id="A0A6N7XMR4"/>
<gene>
    <name evidence="2" type="ORF">FYJ83_11480</name>
</gene>
<name>A0A6N7XMR4_9FIRM</name>
<evidence type="ECO:0000313" key="2">
    <source>
        <dbReference type="EMBL" id="MSU02092.1"/>
    </source>
</evidence>
<dbReference type="EMBL" id="VUNQ01000024">
    <property type="protein sequence ID" value="MSU02092.1"/>
    <property type="molecule type" value="Genomic_DNA"/>
</dbReference>
<keyword evidence="3" id="KW-1185">Reference proteome</keyword>
<feature type="chain" id="PRO_5026788971" description="Secreted protein" evidence="1">
    <location>
        <begin position="26"/>
        <end position="64"/>
    </location>
</feature>
<evidence type="ECO:0000313" key="3">
    <source>
        <dbReference type="Proteomes" id="UP000469523"/>
    </source>
</evidence>
<proteinExistence type="predicted"/>
<dbReference type="Proteomes" id="UP000469523">
    <property type="component" value="Unassembled WGS sequence"/>
</dbReference>
<protein>
    <recommendedName>
        <fullName evidence="4">Secreted protein</fullName>
    </recommendedName>
</protein>
<reference evidence="2 3" key="1">
    <citation type="submission" date="2019-09" db="EMBL/GenBank/DDBJ databases">
        <title>In-depth cultivation of the pig gut microbiome towards novel bacterial diversity and tailored functional studies.</title>
        <authorList>
            <person name="Wylensek D."/>
            <person name="Hitch T.C.A."/>
            <person name="Clavel T."/>
        </authorList>
    </citation>
    <scope>NUCLEOTIDE SEQUENCE [LARGE SCALE GENOMIC DNA]</scope>
    <source>
        <strain evidence="2 3">WCA3-693-APC-4?</strain>
    </source>
</reference>
<feature type="signal peptide" evidence="1">
    <location>
        <begin position="1"/>
        <end position="25"/>
    </location>
</feature>
<evidence type="ECO:0000256" key="1">
    <source>
        <dbReference type="SAM" id="SignalP"/>
    </source>
</evidence>